<proteinExistence type="predicted"/>
<gene>
    <name evidence="2" type="ORF">C8A05DRAFT_19516</name>
</gene>
<keyword evidence="3" id="KW-1185">Reference proteome</keyword>
<feature type="compositionally biased region" description="Acidic residues" evidence="1">
    <location>
        <begin position="260"/>
        <end position="280"/>
    </location>
</feature>
<feature type="region of interest" description="Disordered" evidence="1">
    <location>
        <begin position="255"/>
        <end position="292"/>
    </location>
</feature>
<organism evidence="2 3">
    <name type="scientific">Staphylotrichum tortipilum</name>
    <dbReference type="NCBI Taxonomy" id="2831512"/>
    <lineage>
        <taxon>Eukaryota</taxon>
        <taxon>Fungi</taxon>
        <taxon>Dikarya</taxon>
        <taxon>Ascomycota</taxon>
        <taxon>Pezizomycotina</taxon>
        <taxon>Sordariomycetes</taxon>
        <taxon>Sordariomycetidae</taxon>
        <taxon>Sordariales</taxon>
        <taxon>Chaetomiaceae</taxon>
        <taxon>Staphylotrichum</taxon>
    </lineage>
</organism>
<reference evidence="2" key="2">
    <citation type="submission" date="2023-05" db="EMBL/GenBank/DDBJ databases">
        <authorList>
            <consortium name="Lawrence Berkeley National Laboratory"/>
            <person name="Steindorff A."/>
            <person name="Hensen N."/>
            <person name="Bonometti L."/>
            <person name="Westerberg I."/>
            <person name="Brannstrom I.O."/>
            <person name="Guillou S."/>
            <person name="Cros-Aarteil S."/>
            <person name="Calhoun S."/>
            <person name="Haridas S."/>
            <person name="Kuo A."/>
            <person name="Mondo S."/>
            <person name="Pangilinan J."/>
            <person name="Riley R."/>
            <person name="Labutti K."/>
            <person name="Andreopoulos B."/>
            <person name="Lipzen A."/>
            <person name="Chen C."/>
            <person name="Yanf M."/>
            <person name="Daum C."/>
            <person name="Ng V."/>
            <person name="Clum A."/>
            <person name="Ohm R."/>
            <person name="Martin F."/>
            <person name="Silar P."/>
            <person name="Natvig D."/>
            <person name="Lalanne C."/>
            <person name="Gautier V."/>
            <person name="Ament-Velasquez S.L."/>
            <person name="Kruys A."/>
            <person name="Hutchinson M.I."/>
            <person name="Powell A.J."/>
            <person name="Barry K."/>
            <person name="Miller A.N."/>
            <person name="Grigoriev I.V."/>
            <person name="Debuchy R."/>
            <person name="Gladieux P."/>
            <person name="Thoren M.H."/>
            <person name="Johannesson H."/>
        </authorList>
    </citation>
    <scope>NUCLEOTIDE SEQUENCE</scope>
    <source>
        <strain evidence="2">CBS 103.79</strain>
    </source>
</reference>
<evidence type="ECO:0000256" key="1">
    <source>
        <dbReference type="SAM" id="MobiDB-lite"/>
    </source>
</evidence>
<comment type="caution">
    <text evidence="2">The sequence shown here is derived from an EMBL/GenBank/DDBJ whole genome shotgun (WGS) entry which is preliminary data.</text>
</comment>
<dbReference type="AlphaFoldDB" id="A0AAN6RP97"/>
<sequence length="292" mass="32803">MCRAYSIVFVKPPCTADCGRQLTTRVRPCAHRGTPVCVHTRRRVKVLYHCALHLNMLAYPKVMQFTHMLLEHTAQPYGNKFAALDGEVQRHVRQWGCCTYVVYQEEYYEAARTKTYMRLHKNALPPGVFFPPRTHEEILDELLEELNMGLCAFFDDDIVVPGLPEPAQPAEGQFLFGYRLIGEDHFNMQMAEILAGGSSHYTFADIFDGVGCEMGSEGGEVAEGVSDGEGWTVDYEGGKGKGKAKEEYWVSEEGYRVSEEVGEESEWETTDDEDGQDLGESEYVLDLGNQGG</sequence>
<name>A0AAN6RP97_9PEZI</name>
<evidence type="ECO:0000313" key="3">
    <source>
        <dbReference type="Proteomes" id="UP001303889"/>
    </source>
</evidence>
<protein>
    <submittedName>
        <fullName evidence="2">Uncharacterized protein</fullName>
    </submittedName>
</protein>
<evidence type="ECO:0000313" key="2">
    <source>
        <dbReference type="EMBL" id="KAK3897784.1"/>
    </source>
</evidence>
<dbReference type="Proteomes" id="UP001303889">
    <property type="component" value="Unassembled WGS sequence"/>
</dbReference>
<accession>A0AAN6RP97</accession>
<reference evidence="2" key="1">
    <citation type="journal article" date="2023" name="Mol. Phylogenet. Evol.">
        <title>Genome-scale phylogeny and comparative genomics of the fungal order Sordariales.</title>
        <authorList>
            <person name="Hensen N."/>
            <person name="Bonometti L."/>
            <person name="Westerberg I."/>
            <person name="Brannstrom I.O."/>
            <person name="Guillou S."/>
            <person name="Cros-Aarteil S."/>
            <person name="Calhoun S."/>
            <person name="Haridas S."/>
            <person name="Kuo A."/>
            <person name="Mondo S."/>
            <person name="Pangilinan J."/>
            <person name="Riley R."/>
            <person name="LaButti K."/>
            <person name="Andreopoulos B."/>
            <person name="Lipzen A."/>
            <person name="Chen C."/>
            <person name="Yan M."/>
            <person name="Daum C."/>
            <person name="Ng V."/>
            <person name="Clum A."/>
            <person name="Steindorff A."/>
            <person name="Ohm R.A."/>
            <person name="Martin F."/>
            <person name="Silar P."/>
            <person name="Natvig D.O."/>
            <person name="Lalanne C."/>
            <person name="Gautier V."/>
            <person name="Ament-Velasquez S.L."/>
            <person name="Kruys A."/>
            <person name="Hutchinson M.I."/>
            <person name="Powell A.J."/>
            <person name="Barry K."/>
            <person name="Miller A.N."/>
            <person name="Grigoriev I.V."/>
            <person name="Debuchy R."/>
            <person name="Gladieux P."/>
            <person name="Hiltunen Thoren M."/>
            <person name="Johannesson H."/>
        </authorList>
    </citation>
    <scope>NUCLEOTIDE SEQUENCE</scope>
    <source>
        <strain evidence="2">CBS 103.79</strain>
    </source>
</reference>
<dbReference type="EMBL" id="MU856070">
    <property type="protein sequence ID" value="KAK3897784.1"/>
    <property type="molecule type" value="Genomic_DNA"/>
</dbReference>